<sequence>MVFLFTTISLLEGWRGRGRYYYDRTGLAGSAYDAYHPASNSSSSANSSDNPGTSSYRGRGSSRPVRGSGGSFRGRGDSLYYSRGGSSRYQPYYLNRGRDVYRTGDRTYDEPEDKRPDEEYAAEDPRSHSYNSNYRGGFRGGFRGSLSNYRGRGYYNGSGSRPSITSASSHEYNDGYNDNRQYDKSRSSLYTKNYNDNAQNSRASTPASERLSISKSRHSISKPEQKVFKNPWIPILHIKDPKTQAVLESRYEDLLKVDKELSQLQLTRFKLQNSVQSLDRSMEREALHVQLTNEKLEEFTFLQ</sequence>
<dbReference type="CDD" id="cd22897">
    <property type="entry name" value="Lge1"/>
    <property type="match status" value="1"/>
</dbReference>
<dbReference type="GO" id="GO:0006325">
    <property type="term" value="P:chromatin organization"/>
    <property type="evidence" value="ECO:0007669"/>
    <property type="project" value="UniProtKB-KW"/>
</dbReference>
<keyword evidence="3" id="KW-0539">Nucleus</keyword>
<evidence type="ECO:0000259" key="5">
    <source>
        <dbReference type="Pfam" id="PF11488"/>
    </source>
</evidence>
<reference evidence="6 7" key="1">
    <citation type="submission" date="2022-09" db="EMBL/GenBank/DDBJ databases">
        <authorList>
            <person name="Palmer J.M."/>
        </authorList>
    </citation>
    <scope>NUCLEOTIDE SEQUENCE [LARGE SCALE GENOMIC DNA]</scope>
    <source>
        <strain evidence="6 7">DSM 7382</strain>
    </source>
</reference>
<feature type="compositionally biased region" description="Low complexity" evidence="4">
    <location>
        <begin position="38"/>
        <end position="66"/>
    </location>
</feature>
<feature type="compositionally biased region" description="Polar residues" evidence="4">
    <location>
        <begin position="187"/>
        <end position="214"/>
    </location>
</feature>
<feature type="compositionally biased region" description="Low complexity" evidence="4">
    <location>
        <begin position="77"/>
        <end position="93"/>
    </location>
</feature>
<evidence type="ECO:0000256" key="2">
    <source>
        <dbReference type="ARBA" id="ARBA00022853"/>
    </source>
</evidence>
<dbReference type="AlphaFoldDB" id="A0AAW0FR87"/>
<feature type="compositionally biased region" description="Basic and acidic residues" evidence="4">
    <location>
        <begin position="96"/>
        <end position="127"/>
    </location>
</feature>
<dbReference type="GO" id="GO:0005634">
    <property type="term" value="C:nucleus"/>
    <property type="evidence" value="ECO:0007669"/>
    <property type="project" value="UniProtKB-SubCell"/>
</dbReference>
<organism evidence="6 7">
    <name type="scientific">Cerrena zonata</name>
    <dbReference type="NCBI Taxonomy" id="2478898"/>
    <lineage>
        <taxon>Eukaryota</taxon>
        <taxon>Fungi</taxon>
        <taxon>Dikarya</taxon>
        <taxon>Basidiomycota</taxon>
        <taxon>Agaricomycotina</taxon>
        <taxon>Agaricomycetes</taxon>
        <taxon>Polyporales</taxon>
        <taxon>Cerrenaceae</taxon>
        <taxon>Cerrena</taxon>
    </lineage>
</organism>
<evidence type="ECO:0000256" key="4">
    <source>
        <dbReference type="SAM" id="MobiDB-lite"/>
    </source>
</evidence>
<accession>A0AAW0FR87</accession>
<evidence type="ECO:0000256" key="3">
    <source>
        <dbReference type="ARBA" id="ARBA00023242"/>
    </source>
</evidence>
<evidence type="ECO:0000256" key="1">
    <source>
        <dbReference type="ARBA" id="ARBA00004123"/>
    </source>
</evidence>
<keyword evidence="2" id="KW-0156">Chromatin regulator</keyword>
<dbReference type="EMBL" id="JASBNA010000027">
    <property type="protein sequence ID" value="KAK7684158.1"/>
    <property type="molecule type" value="Genomic_DNA"/>
</dbReference>
<name>A0AAW0FR87_9APHY</name>
<keyword evidence="7" id="KW-1185">Reference proteome</keyword>
<feature type="domain" description="Transcription regulator LGE1 helical region" evidence="5">
    <location>
        <begin position="230"/>
        <end position="300"/>
    </location>
</feature>
<proteinExistence type="predicted"/>
<dbReference type="Pfam" id="PF11488">
    <property type="entry name" value="Lge1"/>
    <property type="match status" value="1"/>
</dbReference>
<dbReference type="Proteomes" id="UP001385951">
    <property type="component" value="Unassembled WGS sequence"/>
</dbReference>
<protein>
    <recommendedName>
        <fullName evidence="5">Transcription regulator LGE1 helical region domain-containing protein</fullName>
    </recommendedName>
</protein>
<gene>
    <name evidence="6" type="ORF">QCA50_012803</name>
</gene>
<evidence type="ECO:0000313" key="6">
    <source>
        <dbReference type="EMBL" id="KAK7684158.1"/>
    </source>
</evidence>
<feature type="region of interest" description="Disordered" evidence="4">
    <location>
        <begin position="157"/>
        <end position="220"/>
    </location>
</feature>
<comment type="caution">
    <text evidence="6">The sequence shown here is derived from an EMBL/GenBank/DDBJ whole genome shotgun (WGS) entry which is preliminary data.</text>
</comment>
<feature type="region of interest" description="Disordered" evidence="4">
    <location>
        <begin position="37"/>
        <end position="140"/>
    </location>
</feature>
<dbReference type="InterPro" id="IPR021581">
    <property type="entry name" value="Tscrpt_reg_Lge1"/>
</dbReference>
<evidence type="ECO:0000313" key="7">
    <source>
        <dbReference type="Proteomes" id="UP001385951"/>
    </source>
</evidence>
<comment type="subcellular location">
    <subcellularLocation>
        <location evidence="1">Nucleus</location>
    </subcellularLocation>
</comment>